<dbReference type="NCBIfam" id="TIGR01571">
    <property type="entry name" value="A_thal_Cys_rich"/>
    <property type="match status" value="1"/>
</dbReference>
<keyword evidence="4" id="KW-1185">Reference proteome</keyword>
<protein>
    <submittedName>
        <fullName evidence="3">Oidioi.mRNA.OKI2018_I69.chr2.g4798.t1.cds</fullName>
    </submittedName>
</protein>
<dbReference type="InterPro" id="IPR006461">
    <property type="entry name" value="PLAC_motif_containing"/>
</dbReference>
<evidence type="ECO:0000313" key="4">
    <source>
        <dbReference type="Proteomes" id="UP001158576"/>
    </source>
</evidence>
<evidence type="ECO:0000256" key="1">
    <source>
        <dbReference type="ARBA" id="ARBA00009024"/>
    </source>
</evidence>
<feature type="region of interest" description="Disordered" evidence="2">
    <location>
        <begin position="221"/>
        <end position="256"/>
    </location>
</feature>
<proteinExistence type="inferred from homology"/>
<accession>A0ABN7T017</accession>
<evidence type="ECO:0000256" key="2">
    <source>
        <dbReference type="SAM" id="MobiDB-lite"/>
    </source>
</evidence>
<reference evidence="3 4" key="1">
    <citation type="submission" date="2021-04" db="EMBL/GenBank/DDBJ databases">
        <authorList>
            <person name="Bliznina A."/>
        </authorList>
    </citation>
    <scope>NUCLEOTIDE SEQUENCE [LARGE SCALE GENOMIC DNA]</scope>
</reference>
<sequence>MTRNASALAHYAHERNLDRIPDEVRLKRSDLYGDNQNIVGQGDDFSSAFSDGSVRSGMPDGNAMHSVYGNRQPFIDPVLEQPRGWNQGGQNNMDAFNQFGAPSFEQGLAIMPERNLQSNFHQEQIMQGQMMQEQIYHQNSEMMNFSNHPSQNASQQMLMQQMVGTQEQRLNMHLPGQAAVFVQQQVTRSSSKEITTEELKDKKPLTKGISFHETVKVKEIPSVSKSVSESSEETSEESSESIEVTPPKKAQPKTELKRTPTQILMDMRNNRGKRWKSGLFGCLIDSSTLLTGVVPCILGIKIATILGEPFGSILCCGGVASMRTKFRMLFDIQGTSCSDCLVSYIFCPCVICQLVNEIEALRRENR</sequence>
<dbReference type="PANTHER" id="PTHR15907">
    <property type="entry name" value="DUF614 FAMILY PROTEIN-RELATED"/>
    <property type="match status" value="1"/>
</dbReference>
<dbReference type="Pfam" id="PF04749">
    <property type="entry name" value="PLAC8"/>
    <property type="match status" value="1"/>
</dbReference>
<dbReference type="Proteomes" id="UP001158576">
    <property type="component" value="Chromosome 2"/>
</dbReference>
<gene>
    <name evidence="3" type="ORF">OKIOD_LOCUS13563</name>
</gene>
<feature type="compositionally biased region" description="Acidic residues" evidence="2">
    <location>
        <begin position="230"/>
        <end position="240"/>
    </location>
</feature>
<comment type="similarity">
    <text evidence="1">Belongs to the cornifelin family.</text>
</comment>
<evidence type="ECO:0000313" key="3">
    <source>
        <dbReference type="EMBL" id="CAG5110389.1"/>
    </source>
</evidence>
<dbReference type="EMBL" id="OU015567">
    <property type="protein sequence ID" value="CAG5110389.1"/>
    <property type="molecule type" value="Genomic_DNA"/>
</dbReference>
<name>A0ABN7T017_OIKDI</name>
<organism evidence="3 4">
    <name type="scientific">Oikopleura dioica</name>
    <name type="common">Tunicate</name>
    <dbReference type="NCBI Taxonomy" id="34765"/>
    <lineage>
        <taxon>Eukaryota</taxon>
        <taxon>Metazoa</taxon>
        <taxon>Chordata</taxon>
        <taxon>Tunicata</taxon>
        <taxon>Appendicularia</taxon>
        <taxon>Copelata</taxon>
        <taxon>Oikopleuridae</taxon>
        <taxon>Oikopleura</taxon>
    </lineage>
</organism>